<evidence type="ECO:0000313" key="4">
    <source>
        <dbReference type="Proteomes" id="UP000475214"/>
    </source>
</evidence>
<feature type="binding site" evidence="1">
    <location>
        <position position="358"/>
    </location>
    <ligand>
        <name>Mn(2+)</name>
        <dbReference type="ChEBI" id="CHEBI:29035"/>
        <label>2</label>
    </ligand>
</feature>
<dbReference type="PANTHER" id="PTHR11014">
    <property type="entry name" value="PEPTIDASE M20 FAMILY MEMBER"/>
    <property type="match status" value="1"/>
</dbReference>
<dbReference type="Gene3D" id="3.30.70.360">
    <property type="match status" value="1"/>
</dbReference>
<feature type="binding site" evidence="1">
    <location>
        <position position="104"/>
    </location>
    <ligand>
        <name>Mn(2+)</name>
        <dbReference type="ChEBI" id="CHEBI:29035"/>
        <label>2</label>
    </ligand>
</feature>
<dbReference type="SUPFAM" id="SSF53187">
    <property type="entry name" value="Zn-dependent exopeptidases"/>
    <property type="match status" value="1"/>
</dbReference>
<gene>
    <name evidence="3" type="ORF">G1H10_22445</name>
</gene>
<name>A0A6L9SED4_9ACTN</name>
<comment type="caution">
    <text evidence="3">The sequence shown here is derived from an EMBL/GenBank/DDBJ whole genome shotgun (WGS) entry which is preliminary data.</text>
</comment>
<dbReference type="InterPro" id="IPR036264">
    <property type="entry name" value="Bact_exopeptidase_dim_dom"/>
</dbReference>
<protein>
    <submittedName>
        <fullName evidence="3">Amidohydrolase</fullName>
    </submittedName>
</protein>
<dbReference type="AlphaFoldDB" id="A0A6L9SED4"/>
<feature type="binding site" evidence="1">
    <location>
        <position position="102"/>
    </location>
    <ligand>
        <name>Mn(2+)</name>
        <dbReference type="ChEBI" id="CHEBI:29035"/>
        <label>2</label>
    </ligand>
</feature>
<comment type="cofactor">
    <cofactor evidence="1">
        <name>Mn(2+)</name>
        <dbReference type="ChEBI" id="CHEBI:29035"/>
    </cofactor>
    <text evidence="1">The Mn(2+) ion enhances activity.</text>
</comment>
<dbReference type="Pfam" id="PF01546">
    <property type="entry name" value="Peptidase_M20"/>
    <property type="match status" value="1"/>
</dbReference>
<keyword evidence="1" id="KW-0479">Metal-binding</keyword>
<dbReference type="Gene3D" id="3.40.630.10">
    <property type="entry name" value="Zn peptidases"/>
    <property type="match status" value="1"/>
</dbReference>
<dbReference type="InterPro" id="IPR002933">
    <property type="entry name" value="Peptidase_M20"/>
</dbReference>
<dbReference type="SUPFAM" id="SSF55031">
    <property type="entry name" value="Bacterial exopeptidase dimerisation domain"/>
    <property type="match status" value="1"/>
</dbReference>
<dbReference type="PIRSF" id="PIRSF005962">
    <property type="entry name" value="Pept_M20D_amidohydro"/>
    <property type="match status" value="1"/>
</dbReference>
<accession>A0A6L9SED4</accession>
<reference evidence="3 4" key="1">
    <citation type="submission" date="2020-02" db="EMBL/GenBank/DDBJ databases">
        <authorList>
            <person name="Li X.-J."/>
            <person name="Han X.-M."/>
        </authorList>
    </citation>
    <scope>NUCLEOTIDE SEQUENCE [LARGE SCALE GENOMIC DNA]</scope>
    <source>
        <strain evidence="3 4">CCTCC AB 2017055</strain>
    </source>
</reference>
<proteinExistence type="predicted"/>
<dbReference type="PANTHER" id="PTHR11014:SF63">
    <property type="entry name" value="METALLOPEPTIDASE, PUTATIVE (AFU_ORTHOLOGUE AFUA_6G09600)-RELATED"/>
    <property type="match status" value="1"/>
</dbReference>
<keyword evidence="1" id="KW-0464">Manganese</keyword>
<keyword evidence="3" id="KW-0378">Hydrolase</keyword>
<dbReference type="GO" id="GO:0046872">
    <property type="term" value="F:metal ion binding"/>
    <property type="evidence" value="ECO:0007669"/>
    <property type="project" value="UniProtKB-KW"/>
</dbReference>
<dbReference type="NCBIfam" id="TIGR01891">
    <property type="entry name" value="amidohydrolases"/>
    <property type="match status" value="1"/>
</dbReference>
<feature type="binding site" evidence="1">
    <location>
        <position position="137"/>
    </location>
    <ligand>
        <name>Mn(2+)</name>
        <dbReference type="ChEBI" id="CHEBI:29035"/>
        <label>2</label>
    </ligand>
</feature>
<dbReference type="InterPro" id="IPR017439">
    <property type="entry name" value="Amidohydrolase"/>
</dbReference>
<dbReference type="EMBL" id="JAAGOA010000018">
    <property type="protein sequence ID" value="NEE02928.1"/>
    <property type="molecule type" value="Genomic_DNA"/>
</dbReference>
<dbReference type="InterPro" id="IPR011650">
    <property type="entry name" value="Peptidase_M20_dimer"/>
</dbReference>
<dbReference type="Pfam" id="PF07687">
    <property type="entry name" value="M20_dimer"/>
    <property type="match status" value="1"/>
</dbReference>
<dbReference type="RefSeq" id="WP_163741943.1">
    <property type="nucleotide sequence ID" value="NZ_JAAGOA010000018.1"/>
</dbReference>
<evidence type="ECO:0000256" key="1">
    <source>
        <dbReference type="PIRSR" id="PIRSR005962-1"/>
    </source>
</evidence>
<dbReference type="GO" id="GO:0016787">
    <property type="term" value="F:hydrolase activity"/>
    <property type="evidence" value="ECO:0007669"/>
    <property type="project" value="UniProtKB-KW"/>
</dbReference>
<feature type="domain" description="Peptidase M20 dimerisation" evidence="2">
    <location>
        <begin position="187"/>
        <end position="279"/>
    </location>
</feature>
<feature type="binding site" evidence="1">
    <location>
        <position position="161"/>
    </location>
    <ligand>
        <name>Mn(2+)</name>
        <dbReference type="ChEBI" id="CHEBI:29035"/>
        <label>2</label>
    </ligand>
</feature>
<dbReference type="Proteomes" id="UP000475214">
    <property type="component" value="Unassembled WGS sequence"/>
</dbReference>
<evidence type="ECO:0000313" key="3">
    <source>
        <dbReference type="EMBL" id="NEE02928.1"/>
    </source>
</evidence>
<sequence length="389" mass="41323">MTDNWLASWVRSHHDELVAVRRQIHAYPELGFNEHATTDLVRERLIKAGLQPRVLPRGTGLVVDVGSGPRTVAVRADMDALPLADLKDVPYRSTVDGVCHACGHDAHTTIALGTALALADAPDLPGRVRVIFQPAEEKMGGAREVIAAGEMDGVDRVFALHCDPRLKVGQVGIKLGPITAACDLIDVRVLGPGGHTARPHLTVDVVDALARIAVDTPTLLARRADVRARLLLTWGAIQAGDAPNAIPGEGVLKGTLRVLDHAAWAEAEKNFHSIVSDVAAACGATVEVNYERGVPPVINDDTCVQLMRDAVTSELGADAVARTNTSMGGEDFAWYGEHAPLAMARLGVHSDGEMHDIHQGSFDIDERALGVGVQTLTRTALNACAAPHP</sequence>
<evidence type="ECO:0000259" key="2">
    <source>
        <dbReference type="Pfam" id="PF07687"/>
    </source>
</evidence>
<keyword evidence="4" id="KW-1185">Reference proteome</keyword>
<organism evidence="3 4">
    <name type="scientific">Phytoactinopolyspora halotolerans</name>
    <dbReference type="NCBI Taxonomy" id="1981512"/>
    <lineage>
        <taxon>Bacteria</taxon>
        <taxon>Bacillati</taxon>
        <taxon>Actinomycetota</taxon>
        <taxon>Actinomycetes</taxon>
        <taxon>Jiangellales</taxon>
        <taxon>Jiangellaceae</taxon>
        <taxon>Phytoactinopolyspora</taxon>
    </lineage>
</organism>